<protein>
    <submittedName>
        <fullName evidence="2">Uncharacterized protein</fullName>
    </submittedName>
</protein>
<sequence>MASNNGILPRLTYALNSTVYICAEVSAMSIKTRKYLMIFALSALVSALYGTAAYRVEQTRMQPTFAISCHQDQCIPHSGSFSALR</sequence>
<reference evidence="2 3" key="1">
    <citation type="submission" date="2016-10" db="EMBL/GenBank/DDBJ databases">
        <authorList>
            <person name="Varghese N."/>
            <person name="Submissions S."/>
        </authorList>
    </citation>
    <scope>NUCLEOTIDE SEQUENCE [LARGE SCALE GENOMIC DNA]</scope>
    <source>
        <strain evidence="2 3">BS2777</strain>
    </source>
</reference>
<dbReference type="EMBL" id="LT629801">
    <property type="protein sequence ID" value="SDV11414.1"/>
    <property type="molecule type" value="Genomic_DNA"/>
</dbReference>
<proteinExistence type="predicted"/>
<keyword evidence="1" id="KW-0472">Membrane</keyword>
<dbReference type="AlphaFoldDB" id="A0AAE8L0B3"/>
<dbReference type="Proteomes" id="UP000182085">
    <property type="component" value="Chromosome I"/>
</dbReference>
<keyword evidence="1" id="KW-0812">Transmembrane</keyword>
<organism evidence="2 3">
    <name type="scientific">Pseudomonas rhodesiae</name>
    <dbReference type="NCBI Taxonomy" id="76760"/>
    <lineage>
        <taxon>Bacteria</taxon>
        <taxon>Pseudomonadati</taxon>
        <taxon>Pseudomonadota</taxon>
        <taxon>Gammaproteobacteria</taxon>
        <taxon>Pseudomonadales</taxon>
        <taxon>Pseudomonadaceae</taxon>
        <taxon>Pseudomonas</taxon>
    </lineage>
</organism>
<accession>A0AAE8L0B3</accession>
<gene>
    <name evidence="2" type="ORF">SAMN04490209_3450</name>
</gene>
<evidence type="ECO:0000313" key="3">
    <source>
        <dbReference type="Proteomes" id="UP000182085"/>
    </source>
</evidence>
<keyword evidence="3" id="KW-1185">Reference proteome</keyword>
<evidence type="ECO:0000313" key="2">
    <source>
        <dbReference type="EMBL" id="SDV11414.1"/>
    </source>
</evidence>
<feature type="transmembrane region" description="Helical" evidence="1">
    <location>
        <begin position="35"/>
        <end position="54"/>
    </location>
</feature>
<name>A0AAE8L0B3_9PSED</name>
<evidence type="ECO:0000256" key="1">
    <source>
        <dbReference type="SAM" id="Phobius"/>
    </source>
</evidence>
<keyword evidence="1" id="KW-1133">Transmembrane helix</keyword>